<dbReference type="Pfam" id="PF14947">
    <property type="entry name" value="HTH_45"/>
    <property type="match status" value="1"/>
</dbReference>
<dbReference type="SUPFAM" id="SSF46785">
    <property type="entry name" value="Winged helix' DNA-binding domain"/>
    <property type="match status" value="1"/>
</dbReference>
<dbReference type="InterPro" id="IPR036388">
    <property type="entry name" value="WH-like_DNA-bd_sf"/>
</dbReference>
<dbReference type="Proteomes" id="UP000070284">
    <property type="component" value="Unassembled WGS sequence"/>
</dbReference>
<evidence type="ECO:0000313" key="3">
    <source>
        <dbReference type="Proteomes" id="UP000070284"/>
    </source>
</evidence>
<dbReference type="AlphaFoldDB" id="A0A133UDS4"/>
<feature type="domain" description="ArnR1-like winged helix-turn-helix" evidence="1">
    <location>
        <begin position="2"/>
        <end position="80"/>
    </location>
</feature>
<dbReference type="EMBL" id="LHXO01000166">
    <property type="protein sequence ID" value="KXA92348.1"/>
    <property type="molecule type" value="Genomic_DNA"/>
</dbReference>
<keyword evidence="3" id="KW-1185">Reference proteome</keyword>
<dbReference type="Gene3D" id="1.10.10.10">
    <property type="entry name" value="Winged helix-like DNA-binding domain superfamily/Winged helix DNA-binding domain"/>
    <property type="match status" value="1"/>
</dbReference>
<comment type="caution">
    <text evidence="2">The sequence shown here is derived from an EMBL/GenBank/DDBJ whole genome shotgun (WGS) entry which is preliminary data.</text>
</comment>
<accession>A0A133UDS4</accession>
<sequence length="83" mass="9635">MRRSKYEVVRDILALAKKTDRLSKSKIKRKVGLNYTQVEKYISFLKDKGILLEGREGNPETKYGISEKGRKLKEKLDGISDYL</sequence>
<dbReference type="InterPro" id="IPR038723">
    <property type="entry name" value="ArnR1-like_HTH"/>
</dbReference>
<evidence type="ECO:0000259" key="1">
    <source>
        <dbReference type="Pfam" id="PF14947"/>
    </source>
</evidence>
<name>A0A133UDS4_9EURY</name>
<proteinExistence type="predicted"/>
<reference evidence="2 3" key="1">
    <citation type="journal article" date="2016" name="Sci. Rep.">
        <title>Metabolic traits of an uncultured archaeal lineage -MSBL1- from brine pools of the Red Sea.</title>
        <authorList>
            <person name="Mwirichia R."/>
            <person name="Alam I."/>
            <person name="Rashid M."/>
            <person name="Vinu M."/>
            <person name="Ba-Alawi W."/>
            <person name="Anthony Kamau A."/>
            <person name="Kamanda Ngugi D."/>
            <person name="Goker M."/>
            <person name="Klenk H.P."/>
            <person name="Bajic V."/>
            <person name="Stingl U."/>
        </authorList>
    </citation>
    <scope>NUCLEOTIDE SEQUENCE [LARGE SCALE GENOMIC DNA]</scope>
    <source>
        <strain evidence="2">SCGC-AAA259E19</strain>
    </source>
</reference>
<protein>
    <recommendedName>
        <fullName evidence="1">ArnR1-like winged helix-turn-helix domain-containing protein</fullName>
    </recommendedName>
</protein>
<gene>
    <name evidence="2" type="ORF">AKJ65_07690</name>
</gene>
<evidence type="ECO:0000313" key="2">
    <source>
        <dbReference type="EMBL" id="KXA92348.1"/>
    </source>
</evidence>
<organism evidence="2 3">
    <name type="scientific">candidate division MSBL1 archaeon SCGC-AAA259E19</name>
    <dbReference type="NCBI Taxonomy" id="1698264"/>
    <lineage>
        <taxon>Archaea</taxon>
        <taxon>Methanobacteriati</taxon>
        <taxon>Methanobacteriota</taxon>
        <taxon>candidate division MSBL1</taxon>
    </lineage>
</organism>
<dbReference type="InterPro" id="IPR036390">
    <property type="entry name" value="WH_DNA-bd_sf"/>
</dbReference>